<sequence>RHRTQRLLLNTLPAAIVQQIASGNVTFVQRYPHASVLQADFEGFTALSARYPPNQVLSLLSDIFEAFDGLADKHGADKLKTIGDAYVVSAGALSPMPDHAAALVAMALEMVDAVTEIVMAAEAGL</sequence>
<dbReference type="GO" id="GO:0008074">
    <property type="term" value="C:guanylate cyclase complex, soluble"/>
    <property type="evidence" value="ECO:0007669"/>
    <property type="project" value="TreeGrafter"/>
</dbReference>
<dbReference type="eggNOG" id="KOG1023">
    <property type="taxonomic scope" value="Eukaryota"/>
</dbReference>
<evidence type="ECO:0000259" key="1">
    <source>
        <dbReference type="PROSITE" id="PS50125"/>
    </source>
</evidence>
<organism evidence="2 3">
    <name type="scientific">Emiliania huxleyi (strain CCMP1516)</name>
    <dbReference type="NCBI Taxonomy" id="280463"/>
    <lineage>
        <taxon>Eukaryota</taxon>
        <taxon>Haptista</taxon>
        <taxon>Haptophyta</taxon>
        <taxon>Prymnesiophyceae</taxon>
        <taxon>Isochrysidales</taxon>
        <taxon>Noelaerhabdaceae</taxon>
        <taxon>Emiliania</taxon>
    </lineage>
</organism>
<dbReference type="SUPFAM" id="SSF55073">
    <property type="entry name" value="Nucleotide cyclase"/>
    <property type="match status" value="1"/>
</dbReference>
<dbReference type="AlphaFoldDB" id="A0A0D3ITK7"/>
<dbReference type="InterPro" id="IPR001054">
    <property type="entry name" value="A/G_cyclase"/>
</dbReference>
<dbReference type="PROSITE" id="PS50125">
    <property type="entry name" value="GUANYLATE_CYCLASE_2"/>
    <property type="match status" value="1"/>
</dbReference>
<dbReference type="Proteomes" id="UP000013827">
    <property type="component" value="Unassembled WGS sequence"/>
</dbReference>
<dbReference type="CDD" id="cd07302">
    <property type="entry name" value="CHD"/>
    <property type="match status" value="1"/>
</dbReference>
<name>A0A0D3ITK7_EMIH1</name>
<evidence type="ECO:0000313" key="2">
    <source>
        <dbReference type="EnsemblProtists" id="EOD14592"/>
    </source>
</evidence>
<dbReference type="OMA" id="CEHFDEV"/>
<accession>A0A0D3ITK7</accession>
<evidence type="ECO:0000313" key="3">
    <source>
        <dbReference type="Proteomes" id="UP000013827"/>
    </source>
</evidence>
<dbReference type="SMART" id="SM00044">
    <property type="entry name" value="CYCc"/>
    <property type="match status" value="1"/>
</dbReference>
<protein>
    <recommendedName>
        <fullName evidence="1">Guanylate cyclase domain-containing protein</fullName>
    </recommendedName>
</protein>
<proteinExistence type="predicted"/>
<dbReference type="PANTHER" id="PTHR45655:SF13">
    <property type="entry name" value="SOLUBLE GUANYLATE CYCLASE GCY-32-RELATED"/>
    <property type="match status" value="1"/>
</dbReference>
<dbReference type="KEGG" id="ehx:EMIHUDRAFT_57891"/>
<reference evidence="3" key="1">
    <citation type="journal article" date="2013" name="Nature">
        <title>Pan genome of the phytoplankton Emiliania underpins its global distribution.</title>
        <authorList>
            <person name="Read B.A."/>
            <person name="Kegel J."/>
            <person name="Klute M.J."/>
            <person name="Kuo A."/>
            <person name="Lefebvre S.C."/>
            <person name="Maumus F."/>
            <person name="Mayer C."/>
            <person name="Miller J."/>
            <person name="Monier A."/>
            <person name="Salamov A."/>
            <person name="Young J."/>
            <person name="Aguilar M."/>
            <person name="Claverie J.M."/>
            <person name="Frickenhaus S."/>
            <person name="Gonzalez K."/>
            <person name="Herman E.K."/>
            <person name="Lin Y.C."/>
            <person name="Napier J."/>
            <person name="Ogata H."/>
            <person name="Sarno A.F."/>
            <person name="Shmutz J."/>
            <person name="Schroeder D."/>
            <person name="de Vargas C."/>
            <person name="Verret F."/>
            <person name="von Dassow P."/>
            <person name="Valentin K."/>
            <person name="Van de Peer Y."/>
            <person name="Wheeler G."/>
            <person name="Dacks J.B."/>
            <person name="Delwiche C.F."/>
            <person name="Dyhrman S.T."/>
            <person name="Glockner G."/>
            <person name="John U."/>
            <person name="Richards T."/>
            <person name="Worden A.Z."/>
            <person name="Zhang X."/>
            <person name="Grigoriev I.V."/>
            <person name="Allen A.E."/>
            <person name="Bidle K."/>
            <person name="Borodovsky M."/>
            <person name="Bowler C."/>
            <person name="Brownlee C."/>
            <person name="Cock J.M."/>
            <person name="Elias M."/>
            <person name="Gladyshev V.N."/>
            <person name="Groth M."/>
            <person name="Guda C."/>
            <person name="Hadaegh A."/>
            <person name="Iglesias-Rodriguez M.D."/>
            <person name="Jenkins J."/>
            <person name="Jones B.M."/>
            <person name="Lawson T."/>
            <person name="Leese F."/>
            <person name="Lindquist E."/>
            <person name="Lobanov A."/>
            <person name="Lomsadze A."/>
            <person name="Malik S.B."/>
            <person name="Marsh M.E."/>
            <person name="Mackinder L."/>
            <person name="Mock T."/>
            <person name="Mueller-Roeber B."/>
            <person name="Pagarete A."/>
            <person name="Parker M."/>
            <person name="Probert I."/>
            <person name="Quesneville H."/>
            <person name="Raines C."/>
            <person name="Rensing S.A."/>
            <person name="Riano-Pachon D.M."/>
            <person name="Richier S."/>
            <person name="Rokitta S."/>
            <person name="Shiraiwa Y."/>
            <person name="Soanes D.M."/>
            <person name="van der Giezen M."/>
            <person name="Wahlund T.M."/>
            <person name="Williams B."/>
            <person name="Wilson W."/>
            <person name="Wolfe G."/>
            <person name="Wurch L.L."/>
        </authorList>
    </citation>
    <scope>NUCLEOTIDE SEQUENCE</scope>
</reference>
<feature type="domain" description="Guanylate cyclase" evidence="1">
    <location>
        <begin position="35"/>
        <end position="125"/>
    </location>
</feature>
<keyword evidence="3" id="KW-1185">Reference proteome</keyword>
<dbReference type="GO" id="GO:0019934">
    <property type="term" value="P:cGMP-mediated signaling"/>
    <property type="evidence" value="ECO:0007669"/>
    <property type="project" value="TreeGrafter"/>
</dbReference>
<dbReference type="InterPro" id="IPR029787">
    <property type="entry name" value="Nucleotide_cyclase"/>
</dbReference>
<dbReference type="GO" id="GO:0070482">
    <property type="term" value="P:response to oxygen levels"/>
    <property type="evidence" value="ECO:0007669"/>
    <property type="project" value="TreeGrafter"/>
</dbReference>
<dbReference type="PaxDb" id="2903-EOD14592"/>
<dbReference type="HOGENOM" id="CLU_130445_0_0_1"/>
<dbReference type="GO" id="GO:0004383">
    <property type="term" value="F:guanylate cyclase activity"/>
    <property type="evidence" value="ECO:0007669"/>
    <property type="project" value="TreeGrafter"/>
</dbReference>
<dbReference type="RefSeq" id="XP_005767021.1">
    <property type="nucleotide sequence ID" value="XM_005766964.1"/>
</dbReference>
<dbReference type="PANTHER" id="PTHR45655">
    <property type="entry name" value="GUANYLATE CYCLASE SOLUBLE SUBUNIT BETA-2"/>
    <property type="match status" value="1"/>
</dbReference>
<dbReference type="Pfam" id="PF00211">
    <property type="entry name" value="Guanylate_cyc"/>
    <property type="match status" value="1"/>
</dbReference>
<dbReference type="Gene3D" id="3.30.70.1230">
    <property type="entry name" value="Nucleotide cyclase"/>
    <property type="match status" value="1"/>
</dbReference>
<reference evidence="2" key="2">
    <citation type="submission" date="2024-10" db="UniProtKB">
        <authorList>
            <consortium name="EnsemblProtists"/>
        </authorList>
    </citation>
    <scope>IDENTIFICATION</scope>
</reference>
<dbReference type="EnsemblProtists" id="EOD14592">
    <property type="protein sequence ID" value="EOD14592"/>
    <property type="gene ID" value="EMIHUDRAFT_57891"/>
</dbReference>
<dbReference type="STRING" id="2903.R1BXT1"/>
<dbReference type="GeneID" id="17260877"/>